<evidence type="ECO:0000313" key="2">
    <source>
        <dbReference type="EMBL" id="RMB83640.1"/>
    </source>
</evidence>
<proteinExistence type="predicted"/>
<dbReference type="RefSeq" id="WP_121891639.1">
    <property type="nucleotide sequence ID" value="NZ_PENI01000015.1"/>
</dbReference>
<evidence type="ECO:0000313" key="3">
    <source>
        <dbReference type="Proteomes" id="UP000270471"/>
    </source>
</evidence>
<protein>
    <submittedName>
        <fullName evidence="2">Uncharacterized protein</fullName>
    </submittedName>
</protein>
<sequence>MAYVPQDILDRIAALEREVRTLRGRSQMRPALNQVLNGDVVIGEGGRLIAKAPNGNRIFLTGQTPAGDWAVGIARPTDGTPALTVGDEDATGSGQMIRIWNRDPALRDVIVMDDAYSERFLGRPWMPIGLYPTARQSNTSTSYDTAWWGSSPAHNAVAVIVIFTYAGTGGGQVKVSMTPSGGTAQTLAEYDVPATTWVQRTIEAPLDGVEFLQSVVWDVSHRAKTSGQNIETRLYRAYTRNTFTADEAPDTPARTATAATAAPAADIPPATKGA</sequence>
<dbReference type="OrthoDB" id="3672045at2"/>
<keyword evidence="3" id="KW-1185">Reference proteome</keyword>
<name>A0A3M0I608_9ACTN</name>
<dbReference type="EMBL" id="PENI01000015">
    <property type="protein sequence ID" value="RMB83640.1"/>
    <property type="molecule type" value="Genomic_DNA"/>
</dbReference>
<gene>
    <name evidence="2" type="ORF">CTZ28_23265</name>
</gene>
<dbReference type="AlphaFoldDB" id="A0A3M0I608"/>
<reference evidence="2 3" key="1">
    <citation type="submission" date="2017-11" db="EMBL/GenBank/DDBJ databases">
        <title>Draft genome of actinobacteria isolated from guarana (Paullinia cupana (Mart.) Ducke.</title>
        <authorList>
            <person name="Siqueira K.A."/>
            <person name="Liotti R.G."/>
            <person name="Mendes T.A.O."/>
            <person name="Soares M.A."/>
        </authorList>
    </citation>
    <scope>NUCLEOTIDE SEQUENCE [LARGE SCALE GENOMIC DNA]</scope>
    <source>
        <strain evidence="2 3">193</strain>
    </source>
</reference>
<dbReference type="Proteomes" id="UP000270471">
    <property type="component" value="Unassembled WGS sequence"/>
</dbReference>
<feature type="region of interest" description="Disordered" evidence="1">
    <location>
        <begin position="245"/>
        <end position="274"/>
    </location>
</feature>
<comment type="caution">
    <text evidence="2">The sequence shown here is derived from an EMBL/GenBank/DDBJ whole genome shotgun (WGS) entry which is preliminary data.</text>
</comment>
<organism evidence="2 3">
    <name type="scientific">Streptomyces shenzhenensis</name>
    <dbReference type="NCBI Taxonomy" id="943815"/>
    <lineage>
        <taxon>Bacteria</taxon>
        <taxon>Bacillati</taxon>
        <taxon>Actinomycetota</taxon>
        <taxon>Actinomycetes</taxon>
        <taxon>Kitasatosporales</taxon>
        <taxon>Streptomycetaceae</taxon>
        <taxon>Streptomyces</taxon>
    </lineage>
</organism>
<accession>A0A3M0I608</accession>
<evidence type="ECO:0000256" key="1">
    <source>
        <dbReference type="SAM" id="MobiDB-lite"/>
    </source>
</evidence>